<reference evidence="1 2" key="1">
    <citation type="journal article" date="2014" name="Int. J. Syst. Evol. Microbiol.">
        <title>Complete genome sequence of Corynebacterium casei LMG S-19264T (=DSM 44701T), isolated from a smear-ripened cheese.</title>
        <authorList>
            <consortium name="US DOE Joint Genome Institute (JGI-PGF)"/>
            <person name="Walter F."/>
            <person name="Albersmeier A."/>
            <person name="Kalinowski J."/>
            <person name="Ruckert C."/>
        </authorList>
    </citation>
    <scope>NUCLEOTIDE SEQUENCE [LARGE SCALE GENOMIC DNA]</scope>
    <source>
        <strain evidence="1 2">NBRC 112785</strain>
    </source>
</reference>
<dbReference type="RefSeq" id="WP_095497951.1">
    <property type="nucleotide sequence ID" value="NZ_BSPO01000001.1"/>
</dbReference>
<accession>A0AA37WY17</accession>
<gene>
    <name evidence="1" type="ORF">GCM10007894_03780</name>
</gene>
<sequence>MTVMKSELIKLLDFPRQKMTASMELHQCAHNGFFDETDIRCRTCYQGGECTWVNHNDKLVALEDKTLSDLTAQIVLAMDFIDATLEPEHEYQLKCQCDNCSWLTQANNALRALDQSEANSN</sequence>
<dbReference type="Proteomes" id="UP001157439">
    <property type="component" value="Unassembled WGS sequence"/>
</dbReference>
<evidence type="ECO:0000313" key="1">
    <source>
        <dbReference type="EMBL" id="GLS82401.1"/>
    </source>
</evidence>
<dbReference type="AlphaFoldDB" id="A0AA37WY17"/>
<comment type="caution">
    <text evidence="1">The sequence shown here is derived from an EMBL/GenBank/DDBJ whole genome shotgun (WGS) entry which is preliminary data.</text>
</comment>
<organism evidence="1 2">
    <name type="scientific">Paraferrimonas haliotis</name>
    <dbReference type="NCBI Taxonomy" id="2013866"/>
    <lineage>
        <taxon>Bacteria</taxon>
        <taxon>Pseudomonadati</taxon>
        <taxon>Pseudomonadota</taxon>
        <taxon>Gammaproteobacteria</taxon>
        <taxon>Alteromonadales</taxon>
        <taxon>Ferrimonadaceae</taxon>
        <taxon>Paraferrimonas</taxon>
    </lineage>
</organism>
<proteinExistence type="predicted"/>
<protein>
    <submittedName>
        <fullName evidence="1">Uncharacterized protein</fullName>
    </submittedName>
</protein>
<dbReference type="EMBL" id="BSPO01000001">
    <property type="protein sequence ID" value="GLS82401.1"/>
    <property type="molecule type" value="Genomic_DNA"/>
</dbReference>
<evidence type="ECO:0000313" key="2">
    <source>
        <dbReference type="Proteomes" id="UP001157439"/>
    </source>
</evidence>
<name>A0AA37WY17_9GAMM</name>
<keyword evidence="2" id="KW-1185">Reference proteome</keyword>